<dbReference type="Gene3D" id="1.10.287.130">
    <property type="match status" value="1"/>
</dbReference>
<dbReference type="EC" id="2.7.13.3" evidence="2"/>
<dbReference type="InterPro" id="IPR018060">
    <property type="entry name" value="HTH_AraC"/>
</dbReference>
<evidence type="ECO:0000259" key="11">
    <source>
        <dbReference type="PROSITE" id="PS50110"/>
    </source>
</evidence>
<proteinExistence type="predicted"/>
<gene>
    <name evidence="12" type="ORF">RM549_11500</name>
</gene>
<evidence type="ECO:0000256" key="5">
    <source>
        <dbReference type="ARBA" id="ARBA00023125"/>
    </source>
</evidence>
<dbReference type="InterPro" id="IPR028082">
    <property type="entry name" value="Peripla_BP_I"/>
</dbReference>
<evidence type="ECO:0000313" key="13">
    <source>
        <dbReference type="Proteomes" id="UP001261624"/>
    </source>
</evidence>
<dbReference type="PROSITE" id="PS50109">
    <property type="entry name" value="HIS_KIN"/>
    <property type="match status" value="1"/>
</dbReference>
<dbReference type="RefSeq" id="WP_311684921.1">
    <property type="nucleotide sequence ID" value="NZ_JAVRHM010000012.1"/>
</dbReference>
<keyword evidence="8" id="KW-1133">Transmembrane helix</keyword>
<dbReference type="PROSITE" id="PS50110">
    <property type="entry name" value="RESPONSE_REGULATORY"/>
    <property type="match status" value="1"/>
</dbReference>
<feature type="modified residue" description="4-aspartylphosphate" evidence="7">
    <location>
        <position position="709"/>
    </location>
</feature>
<dbReference type="CDD" id="cd06308">
    <property type="entry name" value="PBP1_sensor_kinase-like"/>
    <property type="match status" value="1"/>
</dbReference>
<keyword evidence="6" id="KW-0804">Transcription</keyword>
<dbReference type="Pfam" id="PF13407">
    <property type="entry name" value="Peripla_BP_4"/>
    <property type="match status" value="1"/>
</dbReference>
<dbReference type="Gene3D" id="3.30.565.10">
    <property type="entry name" value="Histidine kinase-like ATPase, C-terminal domain"/>
    <property type="match status" value="1"/>
</dbReference>
<evidence type="ECO:0000256" key="2">
    <source>
        <dbReference type="ARBA" id="ARBA00012438"/>
    </source>
</evidence>
<dbReference type="Gene3D" id="1.10.10.60">
    <property type="entry name" value="Homeodomain-like"/>
    <property type="match status" value="2"/>
</dbReference>
<evidence type="ECO:0000256" key="3">
    <source>
        <dbReference type="ARBA" id="ARBA00022553"/>
    </source>
</evidence>
<dbReference type="Proteomes" id="UP001261624">
    <property type="component" value="Unassembled WGS sequence"/>
</dbReference>
<feature type="domain" description="HTH araC/xylS-type" evidence="9">
    <location>
        <begin position="808"/>
        <end position="907"/>
    </location>
</feature>
<dbReference type="EMBL" id="JAVRHM010000012">
    <property type="protein sequence ID" value="MDT0690415.1"/>
    <property type="molecule type" value="Genomic_DNA"/>
</dbReference>
<keyword evidence="8" id="KW-0472">Membrane</keyword>
<feature type="transmembrane region" description="Helical" evidence="8">
    <location>
        <begin position="336"/>
        <end position="357"/>
    </location>
</feature>
<dbReference type="InterPro" id="IPR036097">
    <property type="entry name" value="HisK_dim/P_sf"/>
</dbReference>
<evidence type="ECO:0000256" key="7">
    <source>
        <dbReference type="PROSITE-ProRule" id="PRU00169"/>
    </source>
</evidence>
<dbReference type="InterPro" id="IPR003661">
    <property type="entry name" value="HisK_dim/P_dom"/>
</dbReference>
<dbReference type="PROSITE" id="PS01124">
    <property type="entry name" value="HTH_ARAC_FAMILY_2"/>
    <property type="match status" value="1"/>
</dbReference>
<dbReference type="SUPFAM" id="SSF46689">
    <property type="entry name" value="Homeodomain-like"/>
    <property type="match status" value="2"/>
</dbReference>
<dbReference type="InterPro" id="IPR004358">
    <property type="entry name" value="Sig_transdc_His_kin-like_C"/>
</dbReference>
<comment type="caution">
    <text evidence="12">The sequence shown here is derived from an EMBL/GenBank/DDBJ whole genome shotgun (WGS) entry which is preliminary data.</text>
</comment>
<dbReference type="SMART" id="SM00387">
    <property type="entry name" value="HATPase_c"/>
    <property type="match status" value="1"/>
</dbReference>
<comment type="catalytic activity">
    <reaction evidence="1">
        <text>ATP + protein L-histidine = ADP + protein N-phospho-L-histidine.</text>
        <dbReference type="EC" id="2.7.13.3"/>
    </reaction>
</comment>
<sequence length="908" mass="102981">MRYLFYISFVMLFVFSSCKNDQSGKIQIGFSQCTSNSHWRKNMNYSMQVQASVFSNVELSIYDSQNSPQNQIKDIKSMIRNEVDIIIVSPLEPHLIVDVVKEAENRGIPVILLDRKINSNAYTAFLGADNLEVGRKAGDYIVSSAKEKLNIIEVKGGDKSTPAVERSLGFHQVIDNNSKINLLRSIDGSGDLAESFGPLLDSLGNQAIDFAYFFNDEMAMEGWKIAKAKGLENNIKFIGVDGLNGPDGGIQMVQDGVLEASLLYPTGGAEVVKLALKVLNGEEVAKNNLLSTTIIDQFNASILKDQLNRIHQQQIEIEDQVEIITKKEELFASQNMLVKALVVFLLIILSLTVYSVYSIRAIRKKNRQLEITNKKITVQRNQIEKIAEEIKITNEAKINFFTGLSHELKTPLTLILSSIESIDEMVRERGVRIGNEVELIQTNSNRLLRLINQLLDFRKNEEQKFQLKASRTNLFEFSLNIFKDFKREAKKRNIDFKLESNKQDLMLFLDRNLMDKVYFNLLSNAFKFTPDNGTITITILDDEEKGCVSVHIKDSGIGIPEKELKNVFEAFFKGSNNRKNSSGVGLHLSKQFIELHKGYINVNCLKGTEFIITLRKGKTHLNDDEITEEQDIIASNFLDLSPEYTNDDFFSVQGDTEKEKPSLLIVEDNKDLLMFLQKKLTAEYKIYFSDGTNAIEKAFDLIPDVIICDVNLPEMNGFEICKIIKEDLRTSHIPTVILTALSDKDSYLEGLQAGADLYLTKPFSYAVLSQSIKSLLYNRENLRYYYTNNIYKVRQTNSSGNLEQIFIGKLNEIIQNNIDNEDFSVENLADRLGMSRSQLYRKVKAILGMSISEYIIQFRLEIAKNMLSTSTLSISEIGYKSGFSSPNYFSTAFKKQYGSSPLSFRKVI</sequence>
<dbReference type="SUPFAM" id="SSF53822">
    <property type="entry name" value="Periplasmic binding protein-like I"/>
    <property type="match status" value="1"/>
</dbReference>
<feature type="domain" description="Histidine kinase" evidence="10">
    <location>
        <begin position="403"/>
        <end position="618"/>
    </location>
</feature>
<dbReference type="PROSITE" id="PS51257">
    <property type="entry name" value="PROKAR_LIPOPROTEIN"/>
    <property type="match status" value="1"/>
</dbReference>
<dbReference type="InterPro" id="IPR009057">
    <property type="entry name" value="Homeodomain-like_sf"/>
</dbReference>
<dbReference type="Pfam" id="PF02518">
    <property type="entry name" value="HATPase_c"/>
    <property type="match status" value="1"/>
</dbReference>
<keyword evidence="13" id="KW-1185">Reference proteome</keyword>
<dbReference type="InterPro" id="IPR003594">
    <property type="entry name" value="HATPase_dom"/>
</dbReference>
<dbReference type="SUPFAM" id="SSF47384">
    <property type="entry name" value="Homodimeric domain of signal transducing histidine kinase"/>
    <property type="match status" value="1"/>
</dbReference>
<dbReference type="PANTHER" id="PTHR43547:SF2">
    <property type="entry name" value="HYBRID SIGNAL TRANSDUCTION HISTIDINE KINASE C"/>
    <property type="match status" value="1"/>
</dbReference>
<dbReference type="SMART" id="SM00342">
    <property type="entry name" value="HTH_ARAC"/>
    <property type="match status" value="1"/>
</dbReference>
<evidence type="ECO:0000313" key="12">
    <source>
        <dbReference type="EMBL" id="MDT0690415.1"/>
    </source>
</evidence>
<dbReference type="Gene3D" id="3.40.50.2300">
    <property type="match status" value="3"/>
</dbReference>
<feature type="domain" description="Response regulatory" evidence="11">
    <location>
        <begin position="662"/>
        <end position="776"/>
    </location>
</feature>
<organism evidence="12 13">
    <name type="scientific">Autumnicola patrickiae</name>
    <dbReference type="NCBI Taxonomy" id="3075591"/>
    <lineage>
        <taxon>Bacteria</taxon>
        <taxon>Pseudomonadati</taxon>
        <taxon>Bacteroidota</taxon>
        <taxon>Flavobacteriia</taxon>
        <taxon>Flavobacteriales</taxon>
        <taxon>Flavobacteriaceae</taxon>
        <taxon>Autumnicola</taxon>
    </lineage>
</organism>
<dbReference type="Pfam" id="PF12833">
    <property type="entry name" value="HTH_18"/>
    <property type="match status" value="1"/>
</dbReference>
<dbReference type="CDD" id="cd00082">
    <property type="entry name" value="HisKA"/>
    <property type="match status" value="1"/>
</dbReference>
<dbReference type="InterPro" id="IPR005467">
    <property type="entry name" value="His_kinase_dom"/>
</dbReference>
<evidence type="ECO:0000256" key="1">
    <source>
        <dbReference type="ARBA" id="ARBA00000085"/>
    </source>
</evidence>
<dbReference type="PRINTS" id="PR00344">
    <property type="entry name" value="BCTRLSENSOR"/>
</dbReference>
<name>A0ABU3E3B1_9FLAO</name>
<dbReference type="SUPFAM" id="SSF55874">
    <property type="entry name" value="ATPase domain of HSP90 chaperone/DNA topoisomerase II/histidine kinase"/>
    <property type="match status" value="1"/>
</dbReference>
<evidence type="ECO:0000259" key="9">
    <source>
        <dbReference type="PROSITE" id="PS01124"/>
    </source>
</evidence>
<dbReference type="InterPro" id="IPR018062">
    <property type="entry name" value="HTH_AraC-typ_CS"/>
</dbReference>
<dbReference type="SMART" id="SM00388">
    <property type="entry name" value="HisKA"/>
    <property type="match status" value="1"/>
</dbReference>
<dbReference type="PANTHER" id="PTHR43547">
    <property type="entry name" value="TWO-COMPONENT HISTIDINE KINASE"/>
    <property type="match status" value="1"/>
</dbReference>
<evidence type="ECO:0000256" key="8">
    <source>
        <dbReference type="SAM" id="Phobius"/>
    </source>
</evidence>
<dbReference type="SMART" id="SM00448">
    <property type="entry name" value="REC"/>
    <property type="match status" value="1"/>
</dbReference>
<dbReference type="Pfam" id="PF00072">
    <property type="entry name" value="Response_reg"/>
    <property type="match status" value="1"/>
</dbReference>
<keyword evidence="3 7" id="KW-0597">Phosphoprotein</keyword>
<dbReference type="SUPFAM" id="SSF52172">
    <property type="entry name" value="CheY-like"/>
    <property type="match status" value="1"/>
</dbReference>
<dbReference type="Pfam" id="PF00512">
    <property type="entry name" value="HisKA"/>
    <property type="match status" value="1"/>
</dbReference>
<keyword evidence="5" id="KW-0238">DNA-binding</keyword>
<dbReference type="InterPro" id="IPR001789">
    <property type="entry name" value="Sig_transdc_resp-reg_receiver"/>
</dbReference>
<evidence type="ECO:0000259" key="10">
    <source>
        <dbReference type="PROSITE" id="PS50109"/>
    </source>
</evidence>
<dbReference type="InterPro" id="IPR025997">
    <property type="entry name" value="SBP_2_dom"/>
</dbReference>
<keyword evidence="4" id="KW-0805">Transcription regulation</keyword>
<accession>A0ABU3E3B1</accession>
<keyword evidence="8" id="KW-0812">Transmembrane</keyword>
<dbReference type="InterPro" id="IPR011006">
    <property type="entry name" value="CheY-like_superfamily"/>
</dbReference>
<dbReference type="PROSITE" id="PS00041">
    <property type="entry name" value="HTH_ARAC_FAMILY_1"/>
    <property type="match status" value="1"/>
</dbReference>
<evidence type="ECO:0000256" key="4">
    <source>
        <dbReference type="ARBA" id="ARBA00023015"/>
    </source>
</evidence>
<protein>
    <recommendedName>
        <fullName evidence="2">histidine kinase</fullName>
        <ecNumber evidence="2">2.7.13.3</ecNumber>
    </recommendedName>
</protein>
<evidence type="ECO:0000256" key="6">
    <source>
        <dbReference type="ARBA" id="ARBA00023163"/>
    </source>
</evidence>
<reference evidence="12 13" key="1">
    <citation type="submission" date="2023-09" db="EMBL/GenBank/DDBJ databases">
        <authorList>
            <person name="Rey-Velasco X."/>
        </authorList>
    </citation>
    <scope>NUCLEOTIDE SEQUENCE [LARGE SCALE GENOMIC DNA]</scope>
    <source>
        <strain evidence="12 13">F188</strain>
    </source>
</reference>
<dbReference type="InterPro" id="IPR036890">
    <property type="entry name" value="HATPase_C_sf"/>
</dbReference>